<organism evidence="4 5">
    <name type="scientific">Deinococcus antarcticus</name>
    <dbReference type="NCBI Taxonomy" id="1298767"/>
    <lineage>
        <taxon>Bacteria</taxon>
        <taxon>Thermotogati</taxon>
        <taxon>Deinococcota</taxon>
        <taxon>Deinococci</taxon>
        <taxon>Deinococcales</taxon>
        <taxon>Deinococcaceae</taxon>
        <taxon>Deinococcus</taxon>
    </lineage>
</organism>
<evidence type="ECO:0000259" key="3">
    <source>
        <dbReference type="Pfam" id="PF24879"/>
    </source>
</evidence>
<evidence type="ECO:0000313" key="4">
    <source>
        <dbReference type="EMBL" id="MFC3860601.1"/>
    </source>
</evidence>
<keyword evidence="1" id="KW-0175">Coiled coil</keyword>
<dbReference type="Pfam" id="PF24879">
    <property type="entry name" value="DUF7737"/>
    <property type="match status" value="1"/>
</dbReference>
<evidence type="ECO:0000256" key="1">
    <source>
        <dbReference type="SAM" id="Coils"/>
    </source>
</evidence>
<gene>
    <name evidence="4" type="ORF">ACFOPQ_07465</name>
</gene>
<sequence>MTFPQHPTLQDFLDAVEEALEAGNGPSDIGHTFENLLYKLQPDDALAARNFIKDFFASRTPSHCGQLAKWLFHAPAFATSWEMLAAVQWATSQKQAVVASIFYNSTSGKIDERVQLLHMYAGLAERWSEAAQELADYISEIRRLQTDEVTQNSPVAQAEEVWSRLTAYTDRTSAPSWNAEFREVISRLPAGARRHLLTMALDDQSLTDSTAALNHKFSHHIGIIHSLLATLEGGKEWEQFDQIVSMRGSPFLSYAAQWRAGKWEVDPSTLALQEKLNQRAVQGEISPKALTVIRLSKYGEAMTGLPMRPELNPGEAWSDAFLAKLDALPDAERAPWPALAAFARSASAGKPSAKWLKEAHKHLDTVREKNFREVLTAALPLLSRPRTFPLQPVRYGPDSNLVLDNFNALALKGLLWMVPLVADSALTRLLPGVVESALKKVPGVGPREPKVANAAVYALGQIDSEVALSALARLSTTVTFKGTLKEVQKALEVVSKRLNISPDELLDMGVPTLGMQTVGERVEVLGDAEARLSVDADGAKLTFSKGGKVLKSVPAAVKKDFADDLKELKVAQKEAEQAASALAQRLDSLMIQPREWRGESWLERYLNHPLAGTVARRLIWLVDGVPAFWADGDLRDLNGEPVAVQPESVIKLWHPIGRTVEEVLAWRNRLDALEVRQPFKQAWREVYVLTDAERRTDTYSNRFAGHILKQHQFHALAALRGWRNKLRLMVDDSYPPAMRDLPAYGLRAEYWIEGIGENYGEDSTDSGTYLRLTTDQVRFYPIDAPENHAHAGGGRYSMWVNQTQQPVNPLPLEDIPPLVLSEVLRDVDLFVGVASVGNDPTWQDGGPGGRFREYWHSYSFGELNETAKTRAEYLKRLIPRLKIKDRLTLDGKFLKVRGDVKTYKIHLGSSNILMEPNDQYLCIIPGGKDNGPDVNFDGDRVLSLVLSKAFLLADDTSITDPVILQQLRR</sequence>
<dbReference type="Proteomes" id="UP001595748">
    <property type="component" value="Unassembled WGS sequence"/>
</dbReference>
<accession>A0ABV8A5F6</accession>
<evidence type="ECO:0000259" key="2">
    <source>
        <dbReference type="Pfam" id="PF13569"/>
    </source>
</evidence>
<feature type="coiled-coil region" evidence="1">
    <location>
        <begin position="558"/>
        <end position="592"/>
    </location>
</feature>
<comment type="caution">
    <text evidence="4">The sequence shown here is derived from an EMBL/GenBank/DDBJ whole genome shotgun (WGS) entry which is preliminary data.</text>
</comment>
<reference evidence="5" key="1">
    <citation type="journal article" date="2019" name="Int. J. Syst. Evol. Microbiol.">
        <title>The Global Catalogue of Microorganisms (GCM) 10K type strain sequencing project: providing services to taxonomists for standard genome sequencing and annotation.</title>
        <authorList>
            <consortium name="The Broad Institute Genomics Platform"/>
            <consortium name="The Broad Institute Genome Sequencing Center for Infectious Disease"/>
            <person name="Wu L."/>
            <person name="Ma J."/>
        </authorList>
    </citation>
    <scope>NUCLEOTIDE SEQUENCE [LARGE SCALE GENOMIC DNA]</scope>
    <source>
        <strain evidence="5">CCTCC AB 2013263</strain>
    </source>
</reference>
<feature type="domain" description="DUF7737" evidence="3">
    <location>
        <begin position="867"/>
        <end position="967"/>
    </location>
</feature>
<name>A0ABV8A5F6_9DEIO</name>
<proteinExistence type="predicted"/>
<dbReference type="InterPro" id="IPR025406">
    <property type="entry name" value="DUF4132"/>
</dbReference>
<dbReference type="InterPro" id="IPR056639">
    <property type="entry name" value="DUF7737"/>
</dbReference>
<dbReference type="Pfam" id="PF13569">
    <property type="entry name" value="DUF4132"/>
    <property type="match status" value="1"/>
</dbReference>
<dbReference type="RefSeq" id="WP_380076741.1">
    <property type="nucleotide sequence ID" value="NZ_JBHRZF010000082.1"/>
</dbReference>
<dbReference type="EMBL" id="JBHRZF010000082">
    <property type="protein sequence ID" value="MFC3860601.1"/>
    <property type="molecule type" value="Genomic_DNA"/>
</dbReference>
<keyword evidence="5" id="KW-1185">Reference proteome</keyword>
<evidence type="ECO:0000313" key="5">
    <source>
        <dbReference type="Proteomes" id="UP001595748"/>
    </source>
</evidence>
<feature type="domain" description="DUF4132" evidence="2">
    <location>
        <begin position="547"/>
        <end position="722"/>
    </location>
</feature>
<protein>
    <submittedName>
        <fullName evidence="4">DUF4132 domain-containing protein</fullName>
    </submittedName>
</protein>